<dbReference type="SUPFAM" id="SSF51197">
    <property type="entry name" value="Clavaminate synthase-like"/>
    <property type="match status" value="1"/>
</dbReference>
<feature type="domain" description="Fe2OG dioxygenase" evidence="7">
    <location>
        <begin position="224"/>
        <end position="317"/>
    </location>
</feature>
<dbReference type="Proteomes" id="UP000827721">
    <property type="component" value="Unassembled WGS sequence"/>
</dbReference>
<dbReference type="Pfam" id="PF14226">
    <property type="entry name" value="DIOX_N"/>
    <property type="match status" value="1"/>
</dbReference>
<feature type="compositionally biased region" description="Basic and acidic residues" evidence="6">
    <location>
        <begin position="12"/>
        <end position="24"/>
    </location>
</feature>
<organism evidence="8 9">
    <name type="scientific">Xanthoceras sorbifolium</name>
    <dbReference type="NCBI Taxonomy" id="99658"/>
    <lineage>
        <taxon>Eukaryota</taxon>
        <taxon>Viridiplantae</taxon>
        <taxon>Streptophyta</taxon>
        <taxon>Embryophyta</taxon>
        <taxon>Tracheophyta</taxon>
        <taxon>Spermatophyta</taxon>
        <taxon>Magnoliopsida</taxon>
        <taxon>eudicotyledons</taxon>
        <taxon>Gunneridae</taxon>
        <taxon>Pentapetalae</taxon>
        <taxon>rosids</taxon>
        <taxon>malvids</taxon>
        <taxon>Sapindales</taxon>
        <taxon>Sapindaceae</taxon>
        <taxon>Xanthoceroideae</taxon>
        <taxon>Xanthoceras</taxon>
    </lineage>
</organism>
<keyword evidence="4 5" id="KW-0408">Iron</keyword>
<keyword evidence="3 5" id="KW-0560">Oxidoreductase</keyword>
<dbReference type="InterPro" id="IPR005123">
    <property type="entry name" value="Oxoglu/Fe-dep_dioxygenase_dom"/>
</dbReference>
<dbReference type="Pfam" id="PF03171">
    <property type="entry name" value="2OG-FeII_Oxy"/>
    <property type="match status" value="1"/>
</dbReference>
<evidence type="ECO:0000256" key="1">
    <source>
        <dbReference type="ARBA" id="ARBA00008056"/>
    </source>
</evidence>
<name>A0ABQ8GZQ7_9ROSI</name>
<evidence type="ECO:0000256" key="6">
    <source>
        <dbReference type="SAM" id="MobiDB-lite"/>
    </source>
</evidence>
<feature type="region of interest" description="Disordered" evidence="6">
    <location>
        <begin position="1"/>
        <end position="24"/>
    </location>
</feature>
<dbReference type="PANTHER" id="PTHR10209:SF884">
    <property type="entry name" value="1-AMINOCYCLOPROPANE-1-CARBOXYLATE OXIDASE HOMOLOG 1-LIKE"/>
    <property type="match status" value="1"/>
</dbReference>
<evidence type="ECO:0000256" key="4">
    <source>
        <dbReference type="ARBA" id="ARBA00023004"/>
    </source>
</evidence>
<evidence type="ECO:0000256" key="2">
    <source>
        <dbReference type="ARBA" id="ARBA00022723"/>
    </source>
</evidence>
<sequence length="369" mass="41259">MVTTSSSGKAQAESDSRYDRESELKAFDDSKTGVKGLIDSGVAKVPKIFIHDQQNKLVVSQNSGSGDCKSTIPVIDFQGIDKDSRMRCEIVEEVRIACGKWGFFQVINHAISSNTLEEMIDGVRRFHEQDASVKKEFYSRDKTRTVTYNTNYDFYQSKAADWRDSLMCVMAPHTPNPEELPAVCSDILIKYSNELMEFGLSVLELISEALGLNSNRLKEMGCGEGLSLIGHYYPACPEPELTLGLSKHTDAGFLAVVLQDQMGGLQVLHQDEWVDVDPIPGSLILITNGNYKSVYHRVLAKEVGPRISIGCIFRPHHLGDKPSRLYGPIKELLSEEHPPIYRETTMKDLVKYKFSKGIDGIPTLEHLKL</sequence>
<evidence type="ECO:0000256" key="3">
    <source>
        <dbReference type="ARBA" id="ARBA00023002"/>
    </source>
</evidence>
<dbReference type="Gene3D" id="2.60.120.330">
    <property type="entry name" value="B-lactam Antibiotic, Isopenicillin N Synthase, Chain"/>
    <property type="match status" value="1"/>
</dbReference>
<dbReference type="InterPro" id="IPR026992">
    <property type="entry name" value="DIOX_N"/>
</dbReference>
<proteinExistence type="inferred from homology"/>
<comment type="caution">
    <text evidence="8">The sequence shown here is derived from an EMBL/GenBank/DDBJ whole genome shotgun (WGS) entry which is preliminary data.</text>
</comment>
<evidence type="ECO:0000259" key="7">
    <source>
        <dbReference type="PROSITE" id="PS51471"/>
    </source>
</evidence>
<evidence type="ECO:0000256" key="5">
    <source>
        <dbReference type="RuleBase" id="RU003682"/>
    </source>
</evidence>
<dbReference type="EMBL" id="JAFEMO010000114">
    <property type="protein sequence ID" value="KAH7526077.1"/>
    <property type="molecule type" value="Genomic_DNA"/>
</dbReference>
<evidence type="ECO:0000313" key="8">
    <source>
        <dbReference type="EMBL" id="KAH7526077.1"/>
    </source>
</evidence>
<dbReference type="PANTHER" id="PTHR10209">
    <property type="entry name" value="OXIDOREDUCTASE, 2OG-FE II OXYGENASE FAMILY PROTEIN"/>
    <property type="match status" value="1"/>
</dbReference>
<evidence type="ECO:0000313" key="9">
    <source>
        <dbReference type="Proteomes" id="UP000827721"/>
    </source>
</evidence>
<dbReference type="InterPro" id="IPR044861">
    <property type="entry name" value="IPNS-like_FE2OG_OXY"/>
</dbReference>
<accession>A0ABQ8GZQ7</accession>
<dbReference type="PROSITE" id="PS51471">
    <property type="entry name" value="FE2OG_OXY"/>
    <property type="match status" value="1"/>
</dbReference>
<keyword evidence="9" id="KW-1185">Reference proteome</keyword>
<gene>
    <name evidence="8" type="ORF">JRO89_XSUnG0066000</name>
</gene>
<dbReference type="InterPro" id="IPR027443">
    <property type="entry name" value="IPNS-like_sf"/>
</dbReference>
<comment type="similarity">
    <text evidence="1 5">Belongs to the iron/ascorbate-dependent oxidoreductase family.</text>
</comment>
<protein>
    <recommendedName>
        <fullName evidence="7">Fe2OG dioxygenase domain-containing protein</fullName>
    </recommendedName>
</protein>
<reference evidence="8 9" key="1">
    <citation type="submission" date="2021-02" db="EMBL/GenBank/DDBJ databases">
        <title>Plant Genome Project.</title>
        <authorList>
            <person name="Zhang R.-G."/>
        </authorList>
    </citation>
    <scope>NUCLEOTIDE SEQUENCE [LARGE SCALE GENOMIC DNA]</scope>
    <source>
        <tissue evidence="8">Leaves</tissue>
    </source>
</reference>
<keyword evidence="2 5" id="KW-0479">Metal-binding</keyword>